<dbReference type="AlphaFoldDB" id="A0AAN8B3Z9"/>
<protein>
    <submittedName>
        <fullName evidence="1">Uncharacterized protein</fullName>
    </submittedName>
</protein>
<proteinExistence type="predicted"/>
<organism evidence="1 2">
    <name type="scientific">Champsocephalus esox</name>
    <name type="common">pike icefish</name>
    <dbReference type="NCBI Taxonomy" id="159716"/>
    <lineage>
        <taxon>Eukaryota</taxon>
        <taxon>Metazoa</taxon>
        <taxon>Chordata</taxon>
        <taxon>Craniata</taxon>
        <taxon>Vertebrata</taxon>
        <taxon>Euteleostomi</taxon>
        <taxon>Actinopterygii</taxon>
        <taxon>Neopterygii</taxon>
        <taxon>Teleostei</taxon>
        <taxon>Neoteleostei</taxon>
        <taxon>Acanthomorphata</taxon>
        <taxon>Eupercaria</taxon>
        <taxon>Perciformes</taxon>
        <taxon>Notothenioidei</taxon>
        <taxon>Channichthyidae</taxon>
        <taxon>Champsocephalus</taxon>
    </lineage>
</organism>
<evidence type="ECO:0000313" key="1">
    <source>
        <dbReference type="EMBL" id="KAK5877802.1"/>
    </source>
</evidence>
<reference evidence="1 2" key="1">
    <citation type="journal article" date="2023" name="Mol. Biol. Evol.">
        <title>Genomics of Secondarily Temperate Adaptation in the Only Non-Antarctic Icefish.</title>
        <authorList>
            <person name="Rivera-Colon A.G."/>
            <person name="Rayamajhi N."/>
            <person name="Minhas B.F."/>
            <person name="Madrigal G."/>
            <person name="Bilyk K.T."/>
            <person name="Yoon V."/>
            <person name="Hune M."/>
            <person name="Gregory S."/>
            <person name="Cheng C.H.C."/>
            <person name="Catchen J.M."/>
        </authorList>
    </citation>
    <scope>NUCLEOTIDE SEQUENCE [LARGE SCALE GENOMIC DNA]</scope>
    <source>
        <strain evidence="1">JC2023a</strain>
    </source>
</reference>
<name>A0AAN8B3Z9_9TELE</name>
<keyword evidence="2" id="KW-1185">Reference proteome</keyword>
<gene>
    <name evidence="1" type="ORF">CesoFtcFv8_025276</name>
</gene>
<dbReference type="EMBL" id="JAULUE010002066">
    <property type="protein sequence ID" value="KAK5877802.1"/>
    <property type="molecule type" value="Genomic_DNA"/>
</dbReference>
<sequence length="90" mass="10236">MFYVPLRTKSRCVRQIPTTRRGSDLKEETVDQLTEKTCWRGIWDSAPILLLSPEAAGSYTCPEDVSTSGVIWEELIGTQRFPKKRSCTRG</sequence>
<accession>A0AAN8B3Z9</accession>
<evidence type="ECO:0000313" key="2">
    <source>
        <dbReference type="Proteomes" id="UP001335648"/>
    </source>
</evidence>
<comment type="caution">
    <text evidence="1">The sequence shown here is derived from an EMBL/GenBank/DDBJ whole genome shotgun (WGS) entry which is preliminary data.</text>
</comment>
<dbReference type="Proteomes" id="UP001335648">
    <property type="component" value="Unassembled WGS sequence"/>
</dbReference>